<dbReference type="Pfam" id="PF00903">
    <property type="entry name" value="Glyoxalase"/>
    <property type="match status" value="1"/>
</dbReference>
<evidence type="ECO:0000259" key="1">
    <source>
        <dbReference type="PROSITE" id="PS51819"/>
    </source>
</evidence>
<dbReference type="EMBL" id="CP022310">
    <property type="protein sequence ID" value="QDI67695.1"/>
    <property type="molecule type" value="Genomic_DNA"/>
</dbReference>
<accession>A0A514JK49</accession>
<dbReference type="Proteomes" id="UP000316215">
    <property type="component" value="Chromosome"/>
</dbReference>
<dbReference type="RefSeq" id="WP_142231111.1">
    <property type="nucleotide sequence ID" value="NZ_CP022310.1"/>
</dbReference>
<dbReference type="InterPro" id="IPR037523">
    <property type="entry name" value="VOC_core"/>
</dbReference>
<gene>
    <name evidence="2" type="ORF">CD934_02720</name>
</gene>
<evidence type="ECO:0000313" key="2">
    <source>
        <dbReference type="EMBL" id="QDI67695.1"/>
    </source>
</evidence>
<dbReference type="PROSITE" id="PS51819">
    <property type="entry name" value="VOC"/>
    <property type="match status" value="1"/>
</dbReference>
<dbReference type="KEGG" id="sast:CD934_02720"/>
<reference evidence="2 3" key="1">
    <citation type="submission" date="2017-07" db="EMBL/GenBank/DDBJ databases">
        <title>The Complete Genome of Streptomyces asterosporus-ZSY.</title>
        <authorList>
            <person name="Zhang S."/>
        </authorList>
    </citation>
    <scope>NUCLEOTIDE SEQUENCE [LARGE SCALE GENOMIC DNA]</scope>
    <source>
        <strain evidence="2 3">DSM 41452</strain>
    </source>
</reference>
<evidence type="ECO:0000313" key="3">
    <source>
        <dbReference type="Proteomes" id="UP000316215"/>
    </source>
</evidence>
<dbReference type="AlphaFoldDB" id="A0A514JK49"/>
<dbReference type="Gene3D" id="3.10.180.10">
    <property type="entry name" value="2,3-Dihydroxybiphenyl 1,2-Dioxygenase, domain 1"/>
    <property type="match status" value="1"/>
</dbReference>
<protein>
    <submittedName>
        <fullName evidence="2">Glyoxalase</fullName>
    </submittedName>
</protein>
<keyword evidence="3" id="KW-1185">Reference proteome</keyword>
<dbReference type="SUPFAM" id="SSF54593">
    <property type="entry name" value="Glyoxalase/Bleomycin resistance protein/Dihydroxybiphenyl dioxygenase"/>
    <property type="match status" value="1"/>
</dbReference>
<feature type="domain" description="VOC" evidence="1">
    <location>
        <begin position="4"/>
        <end position="113"/>
    </location>
</feature>
<name>A0A514JK49_9ACTN</name>
<organism evidence="2 3">
    <name type="scientific">Streptomyces calvus</name>
    <dbReference type="NCBI Taxonomy" id="67282"/>
    <lineage>
        <taxon>Bacteria</taxon>
        <taxon>Bacillati</taxon>
        <taxon>Actinomycetota</taxon>
        <taxon>Actinomycetes</taxon>
        <taxon>Kitasatosporales</taxon>
        <taxon>Streptomycetaceae</taxon>
        <taxon>Streptomyces</taxon>
    </lineage>
</organism>
<dbReference type="InterPro" id="IPR004360">
    <property type="entry name" value="Glyas_Fos-R_dOase_dom"/>
</dbReference>
<dbReference type="InterPro" id="IPR029068">
    <property type="entry name" value="Glyas_Bleomycin-R_OHBP_Dase"/>
</dbReference>
<proteinExistence type="predicted"/>
<sequence>MTDGLKTIVYPVKDLGPAKELFRTLLGVEPYADEPYYVGFRAGGHEIGLDPHGHAKGMTGPVPYWNVRDLRGALAELVAAGATPVQDAQDVGGGTLIASVRDQDGNVVGLVQDAPA</sequence>